<dbReference type="EMBL" id="FWXO01000002">
    <property type="protein sequence ID" value="SMC53061.1"/>
    <property type="molecule type" value="Genomic_DNA"/>
</dbReference>
<organism evidence="1 2">
    <name type="scientific">Cellulophaga tyrosinoxydans</name>
    <dbReference type="NCBI Taxonomy" id="504486"/>
    <lineage>
        <taxon>Bacteria</taxon>
        <taxon>Pseudomonadati</taxon>
        <taxon>Bacteroidota</taxon>
        <taxon>Flavobacteriia</taxon>
        <taxon>Flavobacteriales</taxon>
        <taxon>Flavobacteriaceae</taxon>
        <taxon>Cellulophaga</taxon>
    </lineage>
</organism>
<evidence type="ECO:0000313" key="2">
    <source>
        <dbReference type="Proteomes" id="UP000192360"/>
    </source>
</evidence>
<evidence type="ECO:0000313" key="1">
    <source>
        <dbReference type="EMBL" id="SMC53061.1"/>
    </source>
</evidence>
<sequence>MAIKNIQGTYQIKGYNQDEEQSGYSGFLKLMTTGKNRVNAIWTIGGEQTQTGRGFYKDDILVINFAYLGELRNRPKTFKGVVVYKLINENILEGFWSEKFGDDNFLGFEEARKMTNAEIAQVKP</sequence>
<gene>
    <name evidence="1" type="ORF">SAMN05660703_1619</name>
</gene>
<keyword evidence="2" id="KW-1185">Reference proteome</keyword>
<dbReference type="OrthoDB" id="1139144at2"/>
<accession>A0A1W1ZY41</accession>
<name>A0A1W1ZY41_9FLAO</name>
<proteinExistence type="predicted"/>
<dbReference type="AlphaFoldDB" id="A0A1W1ZY41"/>
<dbReference type="Proteomes" id="UP000192360">
    <property type="component" value="Unassembled WGS sequence"/>
</dbReference>
<protein>
    <submittedName>
        <fullName evidence="1">Uncharacterized protein</fullName>
    </submittedName>
</protein>
<dbReference type="STRING" id="504486.SAMN05660703_1619"/>
<reference evidence="1 2" key="1">
    <citation type="submission" date="2017-04" db="EMBL/GenBank/DDBJ databases">
        <authorList>
            <person name="Afonso C.L."/>
            <person name="Miller P.J."/>
            <person name="Scott M.A."/>
            <person name="Spackman E."/>
            <person name="Goraichik I."/>
            <person name="Dimitrov K.M."/>
            <person name="Suarez D.L."/>
            <person name="Swayne D.E."/>
        </authorList>
    </citation>
    <scope>NUCLEOTIDE SEQUENCE [LARGE SCALE GENOMIC DNA]</scope>
    <source>
        <strain evidence="1 2">DSM 21164</strain>
    </source>
</reference>